<name>A0ABV7CA93_9VIBR</name>
<dbReference type="RefSeq" id="WP_123015834.1">
    <property type="nucleotide sequence ID" value="NZ_AP024911.1"/>
</dbReference>
<reference evidence="3" key="1">
    <citation type="journal article" date="2019" name="Int. J. Syst. Evol. Microbiol.">
        <title>The Global Catalogue of Microorganisms (GCM) 10K type strain sequencing project: providing services to taxonomists for standard genome sequencing and annotation.</title>
        <authorList>
            <consortium name="The Broad Institute Genomics Platform"/>
            <consortium name="The Broad Institute Genome Sequencing Center for Infectious Disease"/>
            <person name="Wu L."/>
            <person name="Ma J."/>
        </authorList>
    </citation>
    <scope>NUCLEOTIDE SEQUENCE [LARGE SCALE GENOMIC DNA]</scope>
    <source>
        <strain evidence="3">KCTC 62784</strain>
    </source>
</reference>
<dbReference type="EMBL" id="JBHRSE010000047">
    <property type="protein sequence ID" value="MFC3023648.1"/>
    <property type="molecule type" value="Genomic_DNA"/>
</dbReference>
<evidence type="ECO:0008006" key="4">
    <source>
        <dbReference type="Google" id="ProtNLM"/>
    </source>
</evidence>
<feature type="chain" id="PRO_5046909507" description="ABC transporter substrate-binding protein" evidence="1">
    <location>
        <begin position="23"/>
        <end position="92"/>
    </location>
</feature>
<proteinExistence type="predicted"/>
<feature type="signal peptide" evidence="1">
    <location>
        <begin position="1"/>
        <end position="22"/>
    </location>
</feature>
<comment type="caution">
    <text evidence="2">The sequence shown here is derived from an EMBL/GenBank/DDBJ whole genome shotgun (WGS) entry which is preliminary data.</text>
</comment>
<protein>
    <recommendedName>
        <fullName evidence="4">ABC transporter substrate-binding protein</fullName>
    </recommendedName>
</protein>
<accession>A0ABV7CA93</accession>
<evidence type="ECO:0000256" key="1">
    <source>
        <dbReference type="SAM" id="SignalP"/>
    </source>
</evidence>
<evidence type="ECO:0000313" key="2">
    <source>
        <dbReference type="EMBL" id="MFC3023648.1"/>
    </source>
</evidence>
<keyword evidence="1" id="KW-0732">Signal</keyword>
<keyword evidence="3" id="KW-1185">Reference proteome</keyword>
<sequence>MYNKLILWDWLIVLLFTSQVHAQTYSVATEEDDFIARVLFDAFAHEYHFDVRFNRLPSHKAILQSVKTGESDFAVNITYSRHSAANFRIKTM</sequence>
<dbReference type="Proteomes" id="UP001595384">
    <property type="component" value="Unassembled WGS sequence"/>
</dbReference>
<evidence type="ECO:0000313" key="3">
    <source>
        <dbReference type="Proteomes" id="UP001595384"/>
    </source>
</evidence>
<organism evidence="2 3">
    <name type="scientific">Vibrio zhugei</name>
    <dbReference type="NCBI Taxonomy" id="2479546"/>
    <lineage>
        <taxon>Bacteria</taxon>
        <taxon>Pseudomonadati</taxon>
        <taxon>Pseudomonadota</taxon>
        <taxon>Gammaproteobacteria</taxon>
        <taxon>Vibrionales</taxon>
        <taxon>Vibrionaceae</taxon>
        <taxon>Vibrio</taxon>
    </lineage>
</organism>
<gene>
    <name evidence="2" type="ORF">ACFODT_07400</name>
</gene>